<evidence type="ECO:0000313" key="13">
    <source>
        <dbReference type="Proteomes" id="UP000594586"/>
    </source>
</evidence>
<dbReference type="EC" id="2.7.1.148" evidence="2 9"/>
<evidence type="ECO:0000256" key="8">
    <source>
        <dbReference type="ARBA" id="ARBA00032554"/>
    </source>
</evidence>
<evidence type="ECO:0000259" key="11">
    <source>
        <dbReference type="Pfam" id="PF08544"/>
    </source>
</evidence>
<evidence type="ECO:0000256" key="3">
    <source>
        <dbReference type="ARBA" id="ARBA00017473"/>
    </source>
</evidence>
<dbReference type="Pfam" id="PF08544">
    <property type="entry name" value="GHMP_kinases_C"/>
    <property type="match status" value="1"/>
</dbReference>
<dbReference type="UniPathway" id="UPA00056">
    <property type="reaction ID" value="UER00094"/>
</dbReference>
<dbReference type="GO" id="GO:0016114">
    <property type="term" value="P:terpenoid biosynthetic process"/>
    <property type="evidence" value="ECO:0007669"/>
    <property type="project" value="InterPro"/>
</dbReference>
<feature type="active site" evidence="9">
    <location>
        <position position="169"/>
    </location>
</feature>
<dbReference type="Proteomes" id="UP000594586">
    <property type="component" value="Chromosome"/>
</dbReference>
<comment type="pathway">
    <text evidence="9">Isoprenoid biosynthesis; isopentenyl diphosphate biosynthesis via DXP pathway; isopentenyl diphosphate from 1-deoxy-D-xylulose 5-phosphate: step 3/6.</text>
</comment>
<evidence type="ECO:0000256" key="5">
    <source>
        <dbReference type="ARBA" id="ARBA00022741"/>
    </source>
</evidence>
<reference evidence="12 13" key="1">
    <citation type="submission" date="2020-11" db="EMBL/GenBank/DDBJ databases">
        <title>Corynebacterium sp. MC1420.</title>
        <authorList>
            <person name="Zhou J."/>
        </authorList>
    </citation>
    <scope>NUCLEOTIDE SEQUENCE [LARGE SCALE GENOMIC DNA]</scope>
    <source>
        <strain evidence="12 13">MC1420</strain>
    </source>
</reference>
<dbReference type="InterPro" id="IPR004424">
    <property type="entry name" value="IspE"/>
</dbReference>
<protein>
    <recommendedName>
        <fullName evidence="3 9">4-diphosphocytidyl-2-C-methyl-D-erythritol kinase</fullName>
        <shortName evidence="9">CMK</shortName>
        <ecNumber evidence="2 9">2.7.1.148</ecNumber>
    </recommendedName>
    <alternativeName>
        <fullName evidence="8 9">4-(cytidine-5'-diphospho)-2-C-methyl-D-erythritol kinase</fullName>
    </alternativeName>
</protein>
<dbReference type="AlphaFoldDB" id="A0A7T0KN86"/>
<dbReference type="Pfam" id="PF00288">
    <property type="entry name" value="GHMP_kinases_N"/>
    <property type="match status" value="1"/>
</dbReference>
<evidence type="ECO:0000256" key="6">
    <source>
        <dbReference type="ARBA" id="ARBA00022777"/>
    </source>
</evidence>
<dbReference type="InterPro" id="IPR014721">
    <property type="entry name" value="Ribsml_uS5_D2-typ_fold_subgr"/>
</dbReference>
<dbReference type="SUPFAM" id="SSF54211">
    <property type="entry name" value="Ribosomal protein S5 domain 2-like"/>
    <property type="match status" value="1"/>
</dbReference>
<dbReference type="InterPro" id="IPR006204">
    <property type="entry name" value="GHMP_kinase_N_dom"/>
</dbReference>
<dbReference type="RefSeq" id="WP_165001979.1">
    <property type="nucleotide sequence ID" value="NZ_CP064955.1"/>
</dbReference>
<dbReference type="PANTHER" id="PTHR43527">
    <property type="entry name" value="4-DIPHOSPHOCYTIDYL-2-C-METHYL-D-ERYTHRITOL KINASE, CHLOROPLASTIC"/>
    <property type="match status" value="1"/>
</dbReference>
<keyword evidence="5 9" id="KW-0547">Nucleotide-binding</keyword>
<sequence>MSHARLEFGASAPGKVNLHLGVGDVRADGYHDLATVFQAVDLRETVRLLVDPDAGTVADGSVVTQMSTFFAVSEPGEDIDTRRNLAWRAVDAVVEEYRRRFPKNAGGSVELPPVKIVVEKKIFVAGGMAGGSADAAAALVAANEYLGEWGRGPLDDETLVRLAKTLGADVPFCLTGGTALGTGRGDDLVEMMSRGEYSWVFINPNVALPTGQAFARLDDMRHNDPALVPRMDTTHLAQALVTGDPRRVAGQLHNDLQPAAVAMRPQLKRLLEVAGGYGLKAIVSGSGPTVALLCRDYLHAANTCNEILDNHHEYEAVVAFGPTEGARPL</sequence>
<accession>A0A7T0KN86</accession>
<keyword evidence="9" id="KW-0414">Isoprene biosynthesis</keyword>
<name>A0A7T0KN86_9CORY</name>
<gene>
    <name evidence="9" type="primary">ispE</name>
    <name evidence="12" type="ORF">G7Y29_03350</name>
</gene>
<evidence type="ECO:0000256" key="2">
    <source>
        <dbReference type="ARBA" id="ARBA00012052"/>
    </source>
</evidence>
<dbReference type="PIRSF" id="PIRSF010376">
    <property type="entry name" value="IspE"/>
    <property type="match status" value="1"/>
</dbReference>
<evidence type="ECO:0000256" key="7">
    <source>
        <dbReference type="ARBA" id="ARBA00022840"/>
    </source>
</evidence>
<comment type="function">
    <text evidence="9">Catalyzes the phosphorylation of the position 2 hydroxy group of 4-diphosphocytidyl-2C-methyl-D-erythritol.</text>
</comment>
<dbReference type="Gene3D" id="3.30.70.890">
    <property type="entry name" value="GHMP kinase, C-terminal domain"/>
    <property type="match status" value="1"/>
</dbReference>
<feature type="domain" description="GHMP kinase C-terminal" evidence="11">
    <location>
        <begin position="237"/>
        <end position="306"/>
    </location>
</feature>
<comment type="catalytic activity">
    <reaction evidence="9">
        <text>4-CDP-2-C-methyl-D-erythritol + ATP = 4-CDP-2-C-methyl-D-erythritol 2-phosphate + ADP + H(+)</text>
        <dbReference type="Rhea" id="RHEA:18437"/>
        <dbReference type="ChEBI" id="CHEBI:15378"/>
        <dbReference type="ChEBI" id="CHEBI:30616"/>
        <dbReference type="ChEBI" id="CHEBI:57823"/>
        <dbReference type="ChEBI" id="CHEBI:57919"/>
        <dbReference type="ChEBI" id="CHEBI:456216"/>
        <dbReference type="EC" id="2.7.1.148"/>
    </reaction>
</comment>
<comment type="similarity">
    <text evidence="1 9">Belongs to the GHMP kinase family. IspE subfamily.</text>
</comment>
<dbReference type="NCBIfam" id="NF002870">
    <property type="entry name" value="PRK03188.1"/>
    <property type="match status" value="1"/>
</dbReference>
<dbReference type="GO" id="GO:0005524">
    <property type="term" value="F:ATP binding"/>
    <property type="evidence" value="ECO:0007669"/>
    <property type="project" value="UniProtKB-UniRule"/>
</dbReference>
<keyword evidence="13" id="KW-1185">Reference proteome</keyword>
<proteinExistence type="inferred from homology"/>
<evidence type="ECO:0000313" key="12">
    <source>
        <dbReference type="EMBL" id="QPK83843.1"/>
    </source>
</evidence>
<keyword evidence="7 9" id="KW-0067">ATP-binding</keyword>
<dbReference type="SUPFAM" id="SSF55060">
    <property type="entry name" value="GHMP Kinase, C-terminal domain"/>
    <property type="match status" value="1"/>
</dbReference>
<keyword evidence="4 9" id="KW-0808">Transferase</keyword>
<dbReference type="InterPro" id="IPR020568">
    <property type="entry name" value="Ribosomal_Su5_D2-typ_SF"/>
</dbReference>
<dbReference type="HAMAP" id="MF_00061">
    <property type="entry name" value="IspE"/>
    <property type="match status" value="1"/>
</dbReference>
<organism evidence="12 13">
    <name type="scientific">Corynebacterium qintianiae</name>
    <dbReference type="NCBI Taxonomy" id="2709392"/>
    <lineage>
        <taxon>Bacteria</taxon>
        <taxon>Bacillati</taxon>
        <taxon>Actinomycetota</taxon>
        <taxon>Actinomycetes</taxon>
        <taxon>Mycobacteriales</taxon>
        <taxon>Corynebacteriaceae</taxon>
        <taxon>Corynebacterium</taxon>
    </lineage>
</organism>
<dbReference type="KEGG" id="cqn:G7Y29_03350"/>
<dbReference type="GO" id="GO:0019288">
    <property type="term" value="P:isopentenyl diphosphate biosynthetic process, methylerythritol 4-phosphate pathway"/>
    <property type="evidence" value="ECO:0007669"/>
    <property type="project" value="UniProtKB-UniRule"/>
</dbReference>
<evidence type="ECO:0000259" key="10">
    <source>
        <dbReference type="Pfam" id="PF00288"/>
    </source>
</evidence>
<feature type="active site" evidence="9">
    <location>
        <position position="15"/>
    </location>
</feature>
<evidence type="ECO:0000256" key="1">
    <source>
        <dbReference type="ARBA" id="ARBA00009684"/>
    </source>
</evidence>
<dbReference type="EMBL" id="CP064955">
    <property type="protein sequence ID" value="QPK83843.1"/>
    <property type="molecule type" value="Genomic_DNA"/>
</dbReference>
<dbReference type="Gene3D" id="3.30.230.10">
    <property type="match status" value="1"/>
</dbReference>
<keyword evidence="6 9" id="KW-0418">Kinase</keyword>
<evidence type="ECO:0000256" key="9">
    <source>
        <dbReference type="HAMAP-Rule" id="MF_00061"/>
    </source>
</evidence>
<dbReference type="GO" id="GO:0050515">
    <property type="term" value="F:4-(cytidine 5'-diphospho)-2-C-methyl-D-erythritol kinase activity"/>
    <property type="evidence" value="ECO:0007669"/>
    <property type="project" value="UniProtKB-UniRule"/>
</dbReference>
<dbReference type="PANTHER" id="PTHR43527:SF2">
    <property type="entry name" value="4-DIPHOSPHOCYTIDYL-2-C-METHYL-D-ERYTHRITOL KINASE, CHLOROPLASTIC"/>
    <property type="match status" value="1"/>
</dbReference>
<feature type="domain" description="GHMP kinase N-terminal" evidence="10">
    <location>
        <begin position="84"/>
        <end position="177"/>
    </location>
</feature>
<dbReference type="InterPro" id="IPR013750">
    <property type="entry name" value="GHMP_kinase_C_dom"/>
</dbReference>
<comment type="caution">
    <text evidence="9">Lacks conserved residue(s) required for the propagation of feature annotation.</text>
</comment>
<dbReference type="InterPro" id="IPR036554">
    <property type="entry name" value="GHMP_kinase_C_sf"/>
</dbReference>
<evidence type="ECO:0000256" key="4">
    <source>
        <dbReference type="ARBA" id="ARBA00022679"/>
    </source>
</evidence>